<dbReference type="InterPro" id="IPR050360">
    <property type="entry name" value="MFS_Sugar_Transporters"/>
</dbReference>
<feature type="transmembrane region" description="Helical" evidence="6">
    <location>
        <begin position="359"/>
        <end position="379"/>
    </location>
</feature>
<dbReference type="SUPFAM" id="SSF103473">
    <property type="entry name" value="MFS general substrate transporter"/>
    <property type="match status" value="1"/>
</dbReference>
<feature type="transmembrane region" description="Helical" evidence="6">
    <location>
        <begin position="132"/>
        <end position="150"/>
    </location>
</feature>
<evidence type="ECO:0000256" key="2">
    <source>
        <dbReference type="ARBA" id="ARBA00010992"/>
    </source>
</evidence>
<evidence type="ECO:0000313" key="8">
    <source>
        <dbReference type="EMBL" id="CAH0027345.1"/>
    </source>
</evidence>
<feature type="transmembrane region" description="Helical" evidence="6">
    <location>
        <begin position="289"/>
        <end position="308"/>
    </location>
</feature>
<dbReference type="InterPro" id="IPR005828">
    <property type="entry name" value="MFS_sugar_transport-like"/>
</dbReference>
<dbReference type="AlphaFoldDB" id="A0A9N9VS21"/>
<dbReference type="Proteomes" id="UP000696573">
    <property type="component" value="Unassembled WGS sequence"/>
</dbReference>
<keyword evidence="5 6" id="KW-0472">Membrane</keyword>
<feature type="transmembrane region" description="Helical" evidence="6">
    <location>
        <begin position="101"/>
        <end position="120"/>
    </location>
</feature>
<proteinExistence type="inferred from homology"/>
<dbReference type="GO" id="GO:0005351">
    <property type="term" value="F:carbohydrate:proton symporter activity"/>
    <property type="evidence" value="ECO:0007669"/>
    <property type="project" value="TreeGrafter"/>
</dbReference>
<evidence type="ECO:0000256" key="1">
    <source>
        <dbReference type="ARBA" id="ARBA00004141"/>
    </source>
</evidence>
<feature type="transmembrane region" description="Helical" evidence="6">
    <location>
        <begin position="69"/>
        <end position="89"/>
    </location>
</feature>
<protein>
    <recommendedName>
        <fullName evidence="7">Major facilitator superfamily (MFS) profile domain-containing protein</fullName>
    </recommendedName>
</protein>
<dbReference type="InterPro" id="IPR036259">
    <property type="entry name" value="MFS_trans_sf"/>
</dbReference>
<organism evidence="8 9">
    <name type="scientific">Clonostachys rhizophaga</name>
    <dbReference type="NCBI Taxonomy" id="160324"/>
    <lineage>
        <taxon>Eukaryota</taxon>
        <taxon>Fungi</taxon>
        <taxon>Dikarya</taxon>
        <taxon>Ascomycota</taxon>
        <taxon>Pezizomycotina</taxon>
        <taxon>Sordariomycetes</taxon>
        <taxon>Hypocreomycetidae</taxon>
        <taxon>Hypocreales</taxon>
        <taxon>Bionectriaceae</taxon>
        <taxon>Clonostachys</taxon>
    </lineage>
</organism>
<evidence type="ECO:0000313" key="9">
    <source>
        <dbReference type="Proteomes" id="UP000696573"/>
    </source>
</evidence>
<evidence type="ECO:0000256" key="5">
    <source>
        <dbReference type="ARBA" id="ARBA00023136"/>
    </source>
</evidence>
<feature type="transmembrane region" description="Helical" evidence="6">
    <location>
        <begin position="162"/>
        <end position="184"/>
    </location>
</feature>
<keyword evidence="3 6" id="KW-0812">Transmembrane</keyword>
<accession>A0A9N9VS21</accession>
<evidence type="ECO:0000256" key="4">
    <source>
        <dbReference type="ARBA" id="ARBA00022989"/>
    </source>
</evidence>
<sequence>MTASVGEKSPSAWASVTPMLFFSCFCLLVGDVLFGYDTASFGGILANPGLLRQFATHNPKTHTYAFEPLYVSLLSSLAVIGKFVGCLIAGPSIERFGHRAVFVALSIISIIGVIIEITAADDGVGTGRYAQFIVGRIIVYISVGLVEVDVTTYQSEIVPPALRGFVVISLQLFLNLGSIIAVGLNKAFSTYTSGLGWKIITAIQFVFPVFIVIFSFLIPHSPRWLLPKDREEETLAALKRLRPKADAEDGTCEAEIQTIRAALQEHVHKGPWIDLFRGTNLRRTIRRNLLLASFSLQAFWVMILAGVGSKAQKTAPENNLVVASLMLFSLSYNGGGAAIPYLLGAELPNAALREKTQSLGAAWNVIWAFVTNYVIPYMIANLKFGTGWVFGGISISALIFTFFFLPETKGLALEDIDKIFETRFNPFRREPSALADPEHRVKELTGRPILTVRERLTRISRTANPLQAISSA</sequence>
<feature type="domain" description="Major facilitator superfamily (MFS) profile" evidence="7">
    <location>
        <begin position="23"/>
        <end position="472"/>
    </location>
</feature>
<gene>
    <name evidence="8" type="ORF">CRHIZ90672A_00003875</name>
</gene>
<comment type="similarity">
    <text evidence="2">Belongs to the major facilitator superfamily. Sugar transporter (TC 2.A.1.1) family.</text>
</comment>
<evidence type="ECO:0000256" key="6">
    <source>
        <dbReference type="SAM" id="Phobius"/>
    </source>
</evidence>
<keyword evidence="4 6" id="KW-1133">Transmembrane helix</keyword>
<dbReference type="PANTHER" id="PTHR48022:SF77">
    <property type="entry name" value="MAJOR FACILITATOR SUPERFAMILY (MFS) PROFILE DOMAIN-CONTAINING PROTEIN"/>
    <property type="match status" value="1"/>
</dbReference>
<dbReference type="OrthoDB" id="6612291at2759"/>
<reference evidence="8" key="1">
    <citation type="submission" date="2021-10" db="EMBL/GenBank/DDBJ databases">
        <authorList>
            <person name="Piombo E."/>
        </authorList>
    </citation>
    <scope>NUCLEOTIDE SEQUENCE</scope>
</reference>
<dbReference type="Gene3D" id="1.20.1250.20">
    <property type="entry name" value="MFS general substrate transporter like domains"/>
    <property type="match status" value="2"/>
</dbReference>
<feature type="transmembrane region" description="Helical" evidence="6">
    <location>
        <begin position="12"/>
        <end position="36"/>
    </location>
</feature>
<feature type="transmembrane region" description="Helical" evidence="6">
    <location>
        <begin position="196"/>
        <end position="218"/>
    </location>
</feature>
<feature type="transmembrane region" description="Helical" evidence="6">
    <location>
        <begin position="320"/>
        <end position="343"/>
    </location>
</feature>
<feature type="transmembrane region" description="Helical" evidence="6">
    <location>
        <begin position="385"/>
        <end position="405"/>
    </location>
</feature>
<comment type="subcellular location">
    <subcellularLocation>
        <location evidence="1">Membrane</location>
        <topology evidence="1">Multi-pass membrane protein</topology>
    </subcellularLocation>
</comment>
<dbReference type="EMBL" id="CABFNQ020000726">
    <property type="protein sequence ID" value="CAH0027345.1"/>
    <property type="molecule type" value="Genomic_DNA"/>
</dbReference>
<name>A0A9N9VS21_9HYPO</name>
<evidence type="ECO:0000259" key="7">
    <source>
        <dbReference type="PROSITE" id="PS50850"/>
    </source>
</evidence>
<dbReference type="PANTHER" id="PTHR48022">
    <property type="entry name" value="PLASTIDIC GLUCOSE TRANSPORTER 4"/>
    <property type="match status" value="1"/>
</dbReference>
<evidence type="ECO:0000256" key="3">
    <source>
        <dbReference type="ARBA" id="ARBA00022692"/>
    </source>
</evidence>
<keyword evidence="9" id="KW-1185">Reference proteome</keyword>
<dbReference type="InterPro" id="IPR020846">
    <property type="entry name" value="MFS_dom"/>
</dbReference>
<dbReference type="PROSITE" id="PS50850">
    <property type="entry name" value="MFS"/>
    <property type="match status" value="1"/>
</dbReference>
<dbReference type="Pfam" id="PF00083">
    <property type="entry name" value="Sugar_tr"/>
    <property type="match status" value="2"/>
</dbReference>
<comment type="caution">
    <text evidence="8">The sequence shown here is derived from an EMBL/GenBank/DDBJ whole genome shotgun (WGS) entry which is preliminary data.</text>
</comment>
<dbReference type="GO" id="GO:0016020">
    <property type="term" value="C:membrane"/>
    <property type="evidence" value="ECO:0007669"/>
    <property type="project" value="UniProtKB-SubCell"/>
</dbReference>